<dbReference type="InterPro" id="IPR037079">
    <property type="entry name" value="AF2212/PG0164-like_sf"/>
</dbReference>
<dbReference type="InterPro" id="IPR015018">
    <property type="entry name" value="DUF1905"/>
</dbReference>
<protein>
    <submittedName>
        <fullName evidence="1">Bacteriocin-protection, YdeI or OmpD-Associated</fullName>
    </submittedName>
</protein>
<accession>A0A1W2HAI4</accession>
<evidence type="ECO:0000313" key="2">
    <source>
        <dbReference type="Proteomes" id="UP000192333"/>
    </source>
</evidence>
<dbReference type="Pfam" id="PF08922">
    <property type="entry name" value="DUF1905"/>
    <property type="match status" value="1"/>
</dbReference>
<dbReference type="Proteomes" id="UP000192333">
    <property type="component" value="Chromosome I"/>
</dbReference>
<sequence>MQSLFSMKKAPLTDKNYLLEKFPGKGGWTYALIPEVPLEKRFPFGMMKVRGHIDDYQLENYKLMPFGNGLLFLPVNAKIRKAIKKEAGDLAHIQLFEDEIPQGVPAEIMDCLKDAPKAMMRFFEMPDWEQKLYIESILNAKKKDTQVERIVRMIEKLDY</sequence>
<name>A0A1W2HAI4_9BACT</name>
<organism evidence="1 2">
    <name type="scientific">Aquiflexum balticum DSM 16537</name>
    <dbReference type="NCBI Taxonomy" id="758820"/>
    <lineage>
        <taxon>Bacteria</taxon>
        <taxon>Pseudomonadati</taxon>
        <taxon>Bacteroidota</taxon>
        <taxon>Cytophagia</taxon>
        <taxon>Cytophagales</taxon>
        <taxon>Cyclobacteriaceae</taxon>
        <taxon>Aquiflexum</taxon>
    </lineage>
</organism>
<dbReference type="EMBL" id="LT838813">
    <property type="protein sequence ID" value="SMD45900.1"/>
    <property type="molecule type" value="Genomic_DNA"/>
</dbReference>
<evidence type="ECO:0000313" key="1">
    <source>
        <dbReference type="EMBL" id="SMD45900.1"/>
    </source>
</evidence>
<dbReference type="SUPFAM" id="SSF141694">
    <property type="entry name" value="AF2212/PG0164-like"/>
    <property type="match status" value="1"/>
</dbReference>
<dbReference type="Gene3D" id="2.40.30.100">
    <property type="entry name" value="AF2212/PG0164-like"/>
    <property type="match status" value="1"/>
</dbReference>
<gene>
    <name evidence="1" type="ORF">SAMN00777080_4573</name>
</gene>
<dbReference type="STRING" id="758820.SAMN00777080_4573"/>
<reference evidence="2" key="1">
    <citation type="submission" date="2017-04" db="EMBL/GenBank/DDBJ databases">
        <authorList>
            <person name="Varghese N."/>
            <person name="Submissions S."/>
        </authorList>
    </citation>
    <scope>NUCLEOTIDE SEQUENCE [LARGE SCALE GENOMIC DNA]</scope>
    <source>
        <strain evidence="2">DSM 16537</strain>
    </source>
</reference>
<keyword evidence="2" id="KW-1185">Reference proteome</keyword>
<dbReference type="AlphaFoldDB" id="A0A1W2HAI4"/>
<proteinExistence type="predicted"/>
<dbReference type="Pfam" id="PF13376">
    <property type="entry name" value="OmdA"/>
    <property type="match status" value="1"/>
</dbReference>